<dbReference type="InterPro" id="IPR029058">
    <property type="entry name" value="AB_hydrolase_fold"/>
</dbReference>
<name>A0A2S5KM50_9PROT</name>
<dbReference type="PANTHER" id="PTHR22946">
    <property type="entry name" value="DIENELACTONE HYDROLASE DOMAIN-CONTAINING PROTEIN-RELATED"/>
    <property type="match status" value="1"/>
</dbReference>
<dbReference type="Proteomes" id="UP000238196">
    <property type="component" value="Unassembled WGS sequence"/>
</dbReference>
<reference evidence="2 3" key="1">
    <citation type="submission" date="2018-02" db="EMBL/GenBank/DDBJ databases">
        <title>novel marine gammaproteobacteria from coastal saline agro ecosystem.</title>
        <authorList>
            <person name="Krishnan R."/>
            <person name="Ramesh Kumar N."/>
        </authorList>
    </citation>
    <scope>NUCLEOTIDE SEQUENCE [LARGE SCALE GENOMIC DNA]</scope>
    <source>
        <strain evidence="2 3">228</strain>
    </source>
</reference>
<sequence>MTAIQPFYLPFGDGHLAGDCLGRTAQVLCLHGAGQSHRGRFHWLREGLWQRGIGSLALDMPGHGDSAGSLRQSSLRERTEQALRVLATQPWAAPLTVVGASMSGYTALRLSTAVPVANLVLMVPAAYHREAYPLRFDQGFTELIRQPGSWRASDAWERLQAFRGNLLLLSGQEDEVIPAEVLQRYEQHARQAASVTHLRFACGHQLNGYLAQRPAAARQVIEQIAGWYR</sequence>
<dbReference type="Gene3D" id="3.40.50.1820">
    <property type="entry name" value="alpha/beta hydrolase"/>
    <property type="match status" value="1"/>
</dbReference>
<dbReference type="AlphaFoldDB" id="A0A2S5KM50"/>
<comment type="caution">
    <text evidence="2">The sequence shown here is derived from an EMBL/GenBank/DDBJ whole genome shotgun (WGS) entry which is preliminary data.</text>
</comment>
<dbReference type="EMBL" id="PRLP01000096">
    <property type="protein sequence ID" value="PPC75396.1"/>
    <property type="molecule type" value="Genomic_DNA"/>
</dbReference>
<dbReference type="InterPro" id="IPR050261">
    <property type="entry name" value="FrsA_esterase"/>
</dbReference>
<gene>
    <name evidence="2" type="ORF">C4K68_20740</name>
</gene>
<evidence type="ECO:0000313" key="2">
    <source>
        <dbReference type="EMBL" id="PPC75396.1"/>
    </source>
</evidence>
<dbReference type="Pfam" id="PF12146">
    <property type="entry name" value="Hydrolase_4"/>
    <property type="match status" value="1"/>
</dbReference>
<proteinExistence type="predicted"/>
<accession>A0A2S5KM50</accession>
<evidence type="ECO:0000313" key="3">
    <source>
        <dbReference type="Proteomes" id="UP000238196"/>
    </source>
</evidence>
<organism evidence="2 3">
    <name type="scientific">Proteobacteria bacterium 228</name>
    <dbReference type="NCBI Taxonomy" id="2083153"/>
    <lineage>
        <taxon>Bacteria</taxon>
        <taxon>Pseudomonadati</taxon>
        <taxon>Pseudomonadota</taxon>
    </lineage>
</organism>
<keyword evidence="2" id="KW-0378">Hydrolase</keyword>
<dbReference type="SUPFAM" id="SSF53474">
    <property type="entry name" value="alpha/beta-Hydrolases"/>
    <property type="match status" value="1"/>
</dbReference>
<dbReference type="InterPro" id="IPR022742">
    <property type="entry name" value="Hydrolase_4"/>
</dbReference>
<evidence type="ECO:0000259" key="1">
    <source>
        <dbReference type="Pfam" id="PF12146"/>
    </source>
</evidence>
<feature type="domain" description="Serine aminopeptidase S33" evidence="1">
    <location>
        <begin position="25"/>
        <end position="132"/>
    </location>
</feature>
<dbReference type="GO" id="GO:0016787">
    <property type="term" value="F:hydrolase activity"/>
    <property type="evidence" value="ECO:0007669"/>
    <property type="project" value="UniProtKB-KW"/>
</dbReference>
<protein>
    <submittedName>
        <fullName evidence="2">Alpha/beta hydrolase</fullName>
    </submittedName>
</protein>
<dbReference type="OrthoDB" id="6630285at2"/>